<dbReference type="InterPro" id="IPR013785">
    <property type="entry name" value="Aldolase_TIM"/>
</dbReference>
<comment type="caution">
    <text evidence="8">The sequence shown here is derived from an EMBL/GenBank/DDBJ whole genome shotgun (WGS) entry which is preliminary data.</text>
</comment>
<dbReference type="GO" id="GO:0046872">
    <property type="term" value="F:metal ion binding"/>
    <property type="evidence" value="ECO:0007669"/>
    <property type="project" value="UniProtKB-KW"/>
</dbReference>
<gene>
    <name evidence="8" type="ORF">B9Q02_00385</name>
</gene>
<name>A0A2R6AKL0_9ARCH</name>
<dbReference type="SUPFAM" id="SSF102114">
    <property type="entry name" value="Radical SAM enzymes"/>
    <property type="match status" value="1"/>
</dbReference>
<evidence type="ECO:0000256" key="6">
    <source>
        <dbReference type="ARBA" id="ARBA00023014"/>
    </source>
</evidence>
<feature type="domain" description="Radical SAM core" evidence="7">
    <location>
        <begin position="17"/>
        <end position="247"/>
    </location>
</feature>
<dbReference type="SFLD" id="SFLDG01067">
    <property type="entry name" value="SPASM/twitch_domain_containing"/>
    <property type="match status" value="1"/>
</dbReference>
<keyword evidence="5" id="KW-0408">Iron</keyword>
<evidence type="ECO:0000256" key="5">
    <source>
        <dbReference type="ARBA" id="ARBA00023004"/>
    </source>
</evidence>
<dbReference type="InterPro" id="IPR007197">
    <property type="entry name" value="rSAM"/>
</dbReference>
<evidence type="ECO:0000259" key="7">
    <source>
        <dbReference type="PROSITE" id="PS51918"/>
    </source>
</evidence>
<proteinExistence type="predicted"/>
<protein>
    <recommendedName>
        <fullName evidence="7">Radical SAM core domain-containing protein</fullName>
    </recommendedName>
</protein>
<dbReference type="Pfam" id="PF04055">
    <property type="entry name" value="Radical_SAM"/>
    <property type="match status" value="1"/>
</dbReference>
<dbReference type="Gene3D" id="3.20.20.70">
    <property type="entry name" value="Aldolase class I"/>
    <property type="match status" value="1"/>
</dbReference>
<sequence>MHEERHQIKFLNEHLKYVSNDILQLIILPTEQCNFRCLYCYEKFDHGLIRQEVVEGLKNLLLARKKELKKLSVSWFGGEPLLAYHKIIEILDFIHENVIQNGRPNFVSEMTTNGYLLTIERFKTLAERGVKFYQITFDGDEDKHDKLRIKSDGTPTFSRIFQNIINAHNTDLEFEIMIRIHVNAENASSIQSLLIKLSKFLASDKRFRIFLRPLSRLGGKNDDILPILSDERIIQQLNNVAKNLGLYIAEKQNTWNEVCYASRLNSFIIRADGRISKCTVALYDERNLVGKLNRDGTITLDTKKIYWWSRGLFSGNKETLACPLRV</sequence>
<dbReference type="PROSITE" id="PS51918">
    <property type="entry name" value="RADICAL_SAM"/>
    <property type="match status" value="1"/>
</dbReference>
<dbReference type="UniPathway" id="UPA00782"/>
<keyword evidence="3" id="KW-0949">S-adenosyl-L-methionine</keyword>
<dbReference type="CDD" id="cd01335">
    <property type="entry name" value="Radical_SAM"/>
    <property type="match status" value="1"/>
</dbReference>
<organism evidence="8 9">
    <name type="scientific">Candidatus Marsarchaeota G1 archaeon BE_D</name>
    <dbReference type="NCBI Taxonomy" id="1978156"/>
    <lineage>
        <taxon>Archaea</taxon>
        <taxon>Candidatus Marsarchaeota</taxon>
        <taxon>Candidatus Marsarchaeota group 1</taxon>
    </lineage>
</organism>
<evidence type="ECO:0000256" key="1">
    <source>
        <dbReference type="ARBA" id="ARBA00001966"/>
    </source>
</evidence>
<dbReference type="PANTHER" id="PTHR43787:SF3">
    <property type="entry name" value="ARYLSULFATASE REGULATORY PROTEIN"/>
    <property type="match status" value="1"/>
</dbReference>
<dbReference type="GO" id="GO:0051539">
    <property type="term" value="F:4 iron, 4 sulfur cluster binding"/>
    <property type="evidence" value="ECO:0007669"/>
    <property type="project" value="UniProtKB-KW"/>
</dbReference>
<keyword evidence="4" id="KW-0479">Metal-binding</keyword>
<reference evidence="8 9" key="1">
    <citation type="submission" date="2017-04" db="EMBL/GenBank/DDBJ databases">
        <title>Novel microbial lineages endemic to geothermal iron-oxide mats fill important gaps in the evolutionary history of Archaea.</title>
        <authorList>
            <person name="Jay Z.J."/>
            <person name="Beam J.P."/>
            <person name="Dlakic M."/>
            <person name="Rusch D.B."/>
            <person name="Kozubal M.A."/>
            <person name="Inskeep W.P."/>
        </authorList>
    </citation>
    <scope>NUCLEOTIDE SEQUENCE [LARGE SCALE GENOMIC DNA]</scope>
    <source>
        <strain evidence="8">BE_D</strain>
    </source>
</reference>
<dbReference type="AlphaFoldDB" id="A0A2R6AKL0"/>
<dbReference type="GO" id="GO:0003824">
    <property type="term" value="F:catalytic activity"/>
    <property type="evidence" value="ECO:0007669"/>
    <property type="project" value="InterPro"/>
</dbReference>
<dbReference type="InterPro" id="IPR058240">
    <property type="entry name" value="rSAM_sf"/>
</dbReference>
<keyword evidence="6" id="KW-0411">Iron-sulfur</keyword>
<evidence type="ECO:0000313" key="8">
    <source>
        <dbReference type="EMBL" id="PSN86897.1"/>
    </source>
</evidence>
<comment type="cofactor">
    <cofactor evidence="1">
        <name>[4Fe-4S] cluster</name>
        <dbReference type="ChEBI" id="CHEBI:49883"/>
    </cofactor>
</comment>
<dbReference type="EMBL" id="NEXD01000001">
    <property type="protein sequence ID" value="PSN86897.1"/>
    <property type="molecule type" value="Genomic_DNA"/>
</dbReference>
<dbReference type="PANTHER" id="PTHR43787">
    <property type="entry name" value="FEMO COFACTOR BIOSYNTHESIS PROTEIN NIFB-RELATED"/>
    <property type="match status" value="1"/>
</dbReference>
<evidence type="ECO:0000313" key="9">
    <source>
        <dbReference type="Proteomes" id="UP000240569"/>
    </source>
</evidence>
<evidence type="ECO:0000256" key="2">
    <source>
        <dbReference type="ARBA" id="ARBA00022485"/>
    </source>
</evidence>
<dbReference type="SFLD" id="SFLDS00029">
    <property type="entry name" value="Radical_SAM"/>
    <property type="match status" value="1"/>
</dbReference>
<dbReference type="Proteomes" id="UP000240569">
    <property type="component" value="Unassembled WGS sequence"/>
</dbReference>
<evidence type="ECO:0000256" key="4">
    <source>
        <dbReference type="ARBA" id="ARBA00022723"/>
    </source>
</evidence>
<accession>A0A2R6AKL0</accession>
<keyword evidence="2" id="KW-0004">4Fe-4S</keyword>
<evidence type="ECO:0000256" key="3">
    <source>
        <dbReference type="ARBA" id="ARBA00022691"/>
    </source>
</evidence>